<proteinExistence type="predicted"/>
<dbReference type="Proteomes" id="UP000230282">
    <property type="component" value="Unassembled WGS sequence"/>
</dbReference>
<reference evidence="10 11" key="1">
    <citation type="submission" date="2017-11" db="EMBL/GenBank/DDBJ databases">
        <title>Reclassification of Bisgaard taxon 5 as Caviibacterium pharyngocola gen. nov., sp. nov.</title>
        <authorList>
            <person name="Christensen H."/>
        </authorList>
    </citation>
    <scope>NUCLEOTIDE SEQUENCE [LARGE SCALE GENOMIC DNA]</scope>
    <source>
        <strain evidence="10 11">7_3</strain>
    </source>
</reference>
<feature type="transmembrane region" description="Helical" evidence="8">
    <location>
        <begin position="71"/>
        <end position="88"/>
    </location>
</feature>
<evidence type="ECO:0000313" key="10">
    <source>
        <dbReference type="EMBL" id="PJG83057.1"/>
    </source>
</evidence>
<feature type="transmembrane region" description="Helical" evidence="8">
    <location>
        <begin position="94"/>
        <end position="114"/>
    </location>
</feature>
<sequence length="386" mass="42283">MNISAFNWLALSFFGYYCAYGVFVPFFPVWLKAQHYGAESIGLIIASSYLFRFLGGIFFSASIKRAHHLLIALRSVALLSALVMAAIGFSAQNFPLLCLAVWLFATLNAAGMPLSDTLAATWQQQIGLDYGKVRLIGSAAFVVGVTCFGYLIGLFGDHTIIWILTALLCCYAAVQTLSPNPPPRDSAESAVISSVGFLDLLKNPTTLRLFIAISLIQGSHAAYYAYSVLYWTELGFSVQTTSLLWGLSVVAEILLFFFSTRLFKHWKVSSLFYLAAVAATLRWAVLSETQNLWLIAAVQTLHAFTYAAGHYATVRYITTQPQNTIAKLQGLYNGLSGCAAVALLTALSGVLYPISPQITFLTMMCIALAALFVIPRHVDAFLIRRK</sequence>
<comment type="subcellular location">
    <subcellularLocation>
        <location evidence="1">Cell inner membrane</location>
        <topology evidence="1">Multi-pass membrane protein</topology>
    </subcellularLocation>
</comment>
<name>A0A2M8RVZ3_9PAST</name>
<organism evidence="10 11">
    <name type="scientific">Caviibacterium pharyngocola</name>
    <dbReference type="NCBI Taxonomy" id="28159"/>
    <lineage>
        <taxon>Bacteria</taxon>
        <taxon>Pseudomonadati</taxon>
        <taxon>Pseudomonadota</taxon>
        <taxon>Gammaproteobacteria</taxon>
        <taxon>Pasteurellales</taxon>
        <taxon>Pasteurellaceae</taxon>
        <taxon>Caviibacterium</taxon>
    </lineage>
</organism>
<keyword evidence="6 8" id="KW-1133">Transmembrane helix</keyword>
<comment type="caution">
    <text evidence="10">The sequence shown here is derived from an EMBL/GenBank/DDBJ whole genome shotgun (WGS) entry which is preliminary data.</text>
</comment>
<dbReference type="InterPro" id="IPR024989">
    <property type="entry name" value="MFS_assoc_dom"/>
</dbReference>
<feature type="transmembrane region" description="Helical" evidence="8">
    <location>
        <begin position="330"/>
        <end position="352"/>
    </location>
</feature>
<dbReference type="InterPro" id="IPR026032">
    <property type="entry name" value="HcaT-like"/>
</dbReference>
<evidence type="ECO:0000256" key="2">
    <source>
        <dbReference type="ARBA" id="ARBA00022448"/>
    </source>
</evidence>
<evidence type="ECO:0000313" key="11">
    <source>
        <dbReference type="Proteomes" id="UP000230282"/>
    </source>
</evidence>
<dbReference type="InterPro" id="IPR036259">
    <property type="entry name" value="MFS_trans_sf"/>
</dbReference>
<feature type="transmembrane region" description="Helical" evidence="8">
    <location>
        <begin position="159"/>
        <end position="177"/>
    </location>
</feature>
<evidence type="ECO:0000256" key="3">
    <source>
        <dbReference type="ARBA" id="ARBA00022475"/>
    </source>
</evidence>
<feature type="transmembrane region" description="Helical" evidence="8">
    <location>
        <begin position="358"/>
        <end position="378"/>
    </location>
</feature>
<dbReference type="AlphaFoldDB" id="A0A2M8RVZ3"/>
<feature type="transmembrane region" description="Helical" evidence="8">
    <location>
        <begin position="135"/>
        <end position="153"/>
    </location>
</feature>
<dbReference type="GO" id="GO:0015528">
    <property type="term" value="F:lactose:proton symporter activity"/>
    <property type="evidence" value="ECO:0007669"/>
    <property type="project" value="TreeGrafter"/>
</dbReference>
<dbReference type="PIRSF" id="PIRSF004925">
    <property type="entry name" value="HcaT"/>
    <property type="match status" value="1"/>
</dbReference>
<dbReference type="OrthoDB" id="9150135at2"/>
<evidence type="ECO:0000256" key="8">
    <source>
        <dbReference type="SAM" id="Phobius"/>
    </source>
</evidence>
<dbReference type="SUPFAM" id="SSF103473">
    <property type="entry name" value="MFS general substrate transporter"/>
    <property type="match status" value="1"/>
</dbReference>
<evidence type="ECO:0000256" key="5">
    <source>
        <dbReference type="ARBA" id="ARBA00022692"/>
    </source>
</evidence>
<dbReference type="PANTHER" id="PTHR23522:SF10">
    <property type="entry name" value="3-PHENYLPROPIONIC ACID TRANSPORTER-RELATED"/>
    <property type="match status" value="1"/>
</dbReference>
<dbReference type="GO" id="GO:0030395">
    <property type="term" value="F:lactose binding"/>
    <property type="evidence" value="ECO:0007669"/>
    <property type="project" value="TreeGrafter"/>
</dbReference>
<keyword evidence="3" id="KW-1003">Cell membrane</keyword>
<keyword evidence="4" id="KW-0997">Cell inner membrane</keyword>
<feature type="transmembrane region" description="Helical" evidence="8">
    <location>
        <begin position="40"/>
        <end position="59"/>
    </location>
</feature>
<dbReference type="EMBL" id="PHGZ01000013">
    <property type="protein sequence ID" value="PJG83057.1"/>
    <property type="molecule type" value="Genomic_DNA"/>
</dbReference>
<accession>A0A2M8RVZ3</accession>
<dbReference type="Gene3D" id="1.20.1250.20">
    <property type="entry name" value="MFS general substrate transporter like domains"/>
    <property type="match status" value="2"/>
</dbReference>
<feature type="transmembrane region" description="Helical" evidence="8">
    <location>
        <begin position="270"/>
        <end position="286"/>
    </location>
</feature>
<feature type="transmembrane region" description="Helical" evidence="8">
    <location>
        <begin position="209"/>
        <end position="231"/>
    </location>
</feature>
<evidence type="ECO:0000256" key="1">
    <source>
        <dbReference type="ARBA" id="ARBA00004429"/>
    </source>
</evidence>
<dbReference type="Pfam" id="PF12832">
    <property type="entry name" value="MFS_1_like"/>
    <property type="match status" value="1"/>
</dbReference>
<dbReference type="GO" id="GO:0005886">
    <property type="term" value="C:plasma membrane"/>
    <property type="evidence" value="ECO:0007669"/>
    <property type="project" value="UniProtKB-SubCell"/>
</dbReference>
<evidence type="ECO:0000256" key="7">
    <source>
        <dbReference type="ARBA" id="ARBA00023136"/>
    </source>
</evidence>
<dbReference type="NCBIfam" id="NF037955">
    <property type="entry name" value="mfs"/>
    <property type="match status" value="1"/>
</dbReference>
<evidence type="ECO:0000259" key="9">
    <source>
        <dbReference type="Pfam" id="PF12832"/>
    </source>
</evidence>
<gene>
    <name evidence="10" type="ORF">CVP04_06790</name>
</gene>
<dbReference type="NCBIfam" id="NF008346">
    <property type="entry name" value="PRK11128.1"/>
    <property type="match status" value="1"/>
</dbReference>
<keyword evidence="11" id="KW-1185">Reference proteome</keyword>
<keyword evidence="5 8" id="KW-0812">Transmembrane</keyword>
<feature type="domain" description="Major facilitator superfamily associated" evidence="9">
    <location>
        <begin position="8"/>
        <end position="361"/>
    </location>
</feature>
<dbReference type="PANTHER" id="PTHR23522">
    <property type="entry name" value="BLL5896 PROTEIN"/>
    <property type="match status" value="1"/>
</dbReference>
<feature type="transmembrane region" description="Helical" evidence="8">
    <location>
        <begin position="7"/>
        <end position="28"/>
    </location>
</feature>
<feature type="transmembrane region" description="Helical" evidence="8">
    <location>
        <begin position="243"/>
        <end position="263"/>
    </location>
</feature>
<feature type="transmembrane region" description="Helical" evidence="8">
    <location>
        <begin position="292"/>
        <end position="309"/>
    </location>
</feature>
<keyword evidence="7 8" id="KW-0472">Membrane</keyword>
<protein>
    <submittedName>
        <fullName evidence="10">3-phenylpropionate MFS transporter</fullName>
    </submittedName>
</protein>
<evidence type="ECO:0000256" key="4">
    <source>
        <dbReference type="ARBA" id="ARBA00022519"/>
    </source>
</evidence>
<evidence type="ECO:0000256" key="6">
    <source>
        <dbReference type="ARBA" id="ARBA00022989"/>
    </source>
</evidence>
<keyword evidence="2" id="KW-0813">Transport</keyword>
<dbReference type="RefSeq" id="WP_100296747.1">
    <property type="nucleotide sequence ID" value="NZ_PHGZ01000013.1"/>
</dbReference>